<gene>
    <name evidence="3" type="ordered locus">Tcr_1780</name>
</gene>
<dbReference type="STRING" id="317025.Tcr_1780"/>
<sequence>MSQKKVLIPLAQGCEEIEAVTLIDLLVRAEIEVVTASLDDNRTITASRGVQLIAQTTLESVLKTPFDLVVLPGGLPGADHLNKDLRLHQLLKDVLVAGGYVGAICAAPKVLVSAGLLEGKQATSFPGVIDQHPAEGMTYLNEPVVVDGQIITSRGPGTAIAFALTLIEMLVGASKRAEVQASLQI</sequence>
<dbReference type="KEGG" id="tcx:Tcr_1780"/>
<protein>
    <submittedName>
        <fullName evidence="3">DJ-1/PfpI family protein</fullName>
    </submittedName>
</protein>
<proteinExistence type="predicted"/>
<evidence type="ECO:0000256" key="1">
    <source>
        <dbReference type="ARBA" id="ARBA00022737"/>
    </source>
</evidence>
<dbReference type="HOGENOM" id="CLU_000445_44_2_6"/>
<dbReference type="CDD" id="cd03135">
    <property type="entry name" value="GATase1_DJ-1"/>
    <property type="match status" value="1"/>
</dbReference>
<dbReference type="InterPro" id="IPR050325">
    <property type="entry name" value="Prot/Nucl_acid_deglycase"/>
</dbReference>
<keyword evidence="1" id="KW-0677">Repeat</keyword>
<dbReference type="EMBL" id="CP000109">
    <property type="protein sequence ID" value="ABB42372.1"/>
    <property type="molecule type" value="Genomic_DNA"/>
</dbReference>
<dbReference type="InterPro" id="IPR002818">
    <property type="entry name" value="DJ-1/PfpI"/>
</dbReference>
<evidence type="ECO:0000259" key="2">
    <source>
        <dbReference type="Pfam" id="PF01965"/>
    </source>
</evidence>
<dbReference type="InterPro" id="IPR029062">
    <property type="entry name" value="Class_I_gatase-like"/>
</dbReference>
<accession>Q31EQ1</accession>
<dbReference type="FunFam" id="3.40.50.880:FF:000015">
    <property type="entry name" value="Protein DJ-1 homolog C"/>
    <property type="match status" value="1"/>
</dbReference>
<dbReference type="SUPFAM" id="SSF52317">
    <property type="entry name" value="Class I glutamine amidotransferase-like"/>
    <property type="match status" value="1"/>
</dbReference>
<dbReference type="eggNOG" id="COG0693">
    <property type="taxonomic scope" value="Bacteria"/>
</dbReference>
<name>Q31EQ1_HYDCU</name>
<dbReference type="PANTHER" id="PTHR48094:SF12">
    <property type="entry name" value="PARKINSON DISEASE PROTEIN 7 HOMOLOG"/>
    <property type="match status" value="1"/>
</dbReference>
<dbReference type="Pfam" id="PF01965">
    <property type="entry name" value="DJ-1_PfpI"/>
    <property type="match status" value="1"/>
</dbReference>
<dbReference type="AlphaFoldDB" id="Q31EQ1"/>
<dbReference type="InterPro" id="IPR006287">
    <property type="entry name" value="DJ-1"/>
</dbReference>
<dbReference type="OrthoDB" id="9803764at2"/>
<reference evidence="3" key="1">
    <citation type="submission" date="2006-07" db="EMBL/GenBank/DDBJ databases">
        <title>Complete sequence of Thiomicrospira crunogena XCL-2.</title>
        <authorList>
            <consortium name="US DOE Joint Genome Institute"/>
            <person name="Copeland A."/>
            <person name="Lucas S."/>
            <person name="Lapidus A."/>
            <person name="Barry K."/>
            <person name="Detter J.C."/>
            <person name="Glavina del Rio T."/>
            <person name="Hammon N."/>
            <person name="Israni S."/>
            <person name="Dalin E."/>
            <person name="Tice H."/>
            <person name="Pitluck S."/>
            <person name="Chain P."/>
            <person name="Malfatti S."/>
            <person name="Shin M."/>
            <person name="Vergez L."/>
            <person name="Schmutz J."/>
            <person name="Larimer F."/>
            <person name="Land M."/>
            <person name="Hauser L."/>
            <person name="Kyrpides N."/>
            <person name="Lykidis A."/>
            <person name="Scott K.M."/>
            <person name="Sievert S."/>
            <person name="Kerfeld C."/>
            <person name="Freyermuth S."/>
            <person name="Dobrinski K."/>
            <person name="Boller A."/>
            <person name="Fitzpatrick K."/>
            <person name="Thoma P."/>
            <person name="Moore J."/>
            <person name="Richardson P."/>
        </authorList>
    </citation>
    <scope>NUCLEOTIDE SEQUENCE</scope>
    <source>
        <strain evidence="3">XCL-2</strain>
    </source>
</reference>
<evidence type="ECO:0000313" key="3">
    <source>
        <dbReference type="EMBL" id="ABB42372.1"/>
    </source>
</evidence>
<dbReference type="PANTHER" id="PTHR48094">
    <property type="entry name" value="PROTEIN/NUCLEIC ACID DEGLYCASE DJ-1-RELATED"/>
    <property type="match status" value="1"/>
</dbReference>
<organism evidence="3">
    <name type="scientific">Hydrogenovibrio crunogenus (strain DSM 25203 / XCL-2)</name>
    <name type="common">Thiomicrospira crunogena</name>
    <dbReference type="NCBI Taxonomy" id="317025"/>
    <lineage>
        <taxon>Bacteria</taxon>
        <taxon>Pseudomonadati</taxon>
        <taxon>Pseudomonadota</taxon>
        <taxon>Gammaproteobacteria</taxon>
        <taxon>Thiotrichales</taxon>
        <taxon>Piscirickettsiaceae</taxon>
        <taxon>Hydrogenovibrio</taxon>
    </lineage>
</organism>
<dbReference type="Gene3D" id="3.40.50.880">
    <property type="match status" value="1"/>
</dbReference>
<dbReference type="GO" id="GO:0005737">
    <property type="term" value="C:cytoplasm"/>
    <property type="evidence" value="ECO:0007669"/>
    <property type="project" value="TreeGrafter"/>
</dbReference>
<feature type="domain" description="DJ-1/PfpI" evidence="2">
    <location>
        <begin position="4"/>
        <end position="168"/>
    </location>
</feature>
<dbReference type="NCBIfam" id="TIGR01383">
    <property type="entry name" value="not_thiJ"/>
    <property type="match status" value="1"/>
</dbReference>